<evidence type="ECO:0000313" key="6">
    <source>
        <dbReference type="EMBL" id="MCD2192165.1"/>
    </source>
</evidence>
<keyword evidence="2 4" id="KW-0238">DNA-binding</keyword>
<feature type="domain" description="HTH tetR-type" evidence="5">
    <location>
        <begin position="20"/>
        <end position="80"/>
    </location>
</feature>
<evidence type="ECO:0000256" key="4">
    <source>
        <dbReference type="PROSITE-ProRule" id="PRU00335"/>
    </source>
</evidence>
<sequence>MHETPQRRPYRSDLRARQARETRRAVVDAATRLFVARGYADTTLDAVASAAGVSRRTVVNAVGGKAALLSAAWDVSLVGDDEPVAMADRPAVHAILASTDPAESFRLWAEMTVDVLARAAPIGRALEAAADVDGDAAALLAKADAGRLEGARAFARHLASIGGLGATVDEAGDAFWALGDGRLHRRLVIERGWSTTAFARWLAAQATAAAGLSPDAATARRPGRR</sequence>
<keyword evidence="3" id="KW-0804">Transcription</keyword>
<dbReference type="Proteomes" id="UP001199469">
    <property type="component" value="Unassembled WGS sequence"/>
</dbReference>
<dbReference type="PANTHER" id="PTHR30055:SF234">
    <property type="entry name" value="HTH-TYPE TRANSCRIPTIONAL REGULATOR BETI"/>
    <property type="match status" value="1"/>
</dbReference>
<dbReference type="InterPro" id="IPR001647">
    <property type="entry name" value="HTH_TetR"/>
</dbReference>
<dbReference type="PANTHER" id="PTHR30055">
    <property type="entry name" value="HTH-TYPE TRANSCRIPTIONAL REGULATOR RUTR"/>
    <property type="match status" value="1"/>
</dbReference>
<proteinExistence type="predicted"/>
<comment type="caution">
    <text evidence="6">The sequence shown here is derived from an EMBL/GenBank/DDBJ whole genome shotgun (WGS) entry which is preliminary data.</text>
</comment>
<dbReference type="Pfam" id="PF00440">
    <property type="entry name" value="TetR_N"/>
    <property type="match status" value="1"/>
</dbReference>
<dbReference type="RefSeq" id="WP_230729854.1">
    <property type="nucleotide sequence ID" value="NZ_JAJNDB010000001.1"/>
</dbReference>
<organism evidence="6 7">
    <name type="scientific">Actinomycetospora endophytica</name>
    <dbReference type="NCBI Taxonomy" id="2291215"/>
    <lineage>
        <taxon>Bacteria</taxon>
        <taxon>Bacillati</taxon>
        <taxon>Actinomycetota</taxon>
        <taxon>Actinomycetes</taxon>
        <taxon>Pseudonocardiales</taxon>
        <taxon>Pseudonocardiaceae</taxon>
        <taxon>Actinomycetospora</taxon>
    </lineage>
</organism>
<keyword evidence="1" id="KW-0805">Transcription regulation</keyword>
<dbReference type="SUPFAM" id="SSF46689">
    <property type="entry name" value="Homeodomain-like"/>
    <property type="match status" value="1"/>
</dbReference>
<evidence type="ECO:0000313" key="7">
    <source>
        <dbReference type="Proteomes" id="UP001199469"/>
    </source>
</evidence>
<reference evidence="6 7" key="1">
    <citation type="submission" date="2021-11" db="EMBL/GenBank/DDBJ databases">
        <title>Draft genome sequence of Actinomycetospora sp. SF1 isolated from the rhizosphere soil.</title>
        <authorList>
            <person name="Duangmal K."/>
            <person name="Chantavorakit T."/>
        </authorList>
    </citation>
    <scope>NUCLEOTIDE SEQUENCE [LARGE SCALE GENOMIC DNA]</scope>
    <source>
        <strain evidence="6 7">TBRC 5722</strain>
    </source>
</reference>
<dbReference type="Gene3D" id="1.10.357.10">
    <property type="entry name" value="Tetracycline Repressor, domain 2"/>
    <property type="match status" value="1"/>
</dbReference>
<evidence type="ECO:0000256" key="1">
    <source>
        <dbReference type="ARBA" id="ARBA00023015"/>
    </source>
</evidence>
<accession>A0ABS8P1P8</accession>
<dbReference type="InterPro" id="IPR050109">
    <property type="entry name" value="HTH-type_TetR-like_transc_reg"/>
</dbReference>
<evidence type="ECO:0000259" key="5">
    <source>
        <dbReference type="PROSITE" id="PS50977"/>
    </source>
</evidence>
<dbReference type="PROSITE" id="PS50977">
    <property type="entry name" value="HTH_TETR_2"/>
    <property type="match status" value="1"/>
</dbReference>
<evidence type="ECO:0000256" key="3">
    <source>
        <dbReference type="ARBA" id="ARBA00023163"/>
    </source>
</evidence>
<dbReference type="PRINTS" id="PR00455">
    <property type="entry name" value="HTHTETR"/>
</dbReference>
<keyword evidence="7" id="KW-1185">Reference proteome</keyword>
<dbReference type="EMBL" id="JAJNDB010000001">
    <property type="protein sequence ID" value="MCD2192165.1"/>
    <property type="molecule type" value="Genomic_DNA"/>
</dbReference>
<gene>
    <name evidence="6" type="ORF">LQ327_01995</name>
</gene>
<feature type="DNA-binding region" description="H-T-H motif" evidence="4">
    <location>
        <begin position="43"/>
        <end position="62"/>
    </location>
</feature>
<evidence type="ECO:0000256" key="2">
    <source>
        <dbReference type="ARBA" id="ARBA00023125"/>
    </source>
</evidence>
<dbReference type="InterPro" id="IPR009057">
    <property type="entry name" value="Homeodomain-like_sf"/>
</dbReference>
<name>A0ABS8P1P8_9PSEU</name>
<protein>
    <submittedName>
        <fullName evidence="6">TetR/AcrR family transcriptional regulator</fullName>
    </submittedName>
</protein>